<dbReference type="AlphaFoldDB" id="A0A7K1KVW7"/>
<evidence type="ECO:0000313" key="1">
    <source>
        <dbReference type="EMBL" id="MUN36352.1"/>
    </source>
</evidence>
<name>A0A7K1KVW7_9ACTN</name>
<organism evidence="1 2">
    <name type="scientific">Actinomadura litoris</name>
    <dbReference type="NCBI Taxonomy" id="2678616"/>
    <lineage>
        <taxon>Bacteria</taxon>
        <taxon>Bacillati</taxon>
        <taxon>Actinomycetota</taxon>
        <taxon>Actinomycetes</taxon>
        <taxon>Streptosporangiales</taxon>
        <taxon>Thermomonosporaceae</taxon>
        <taxon>Actinomadura</taxon>
    </lineage>
</organism>
<sequence length="81" mass="8473">MAFYTILTPYLDECGSVYVAGAGAGGSAVRLNERASALWRDLAATGRCDAPAMAEEDRAFVHALVSRRVIASAEEPVRGGG</sequence>
<dbReference type="EMBL" id="WOFH01000002">
    <property type="protein sequence ID" value="MUN36352.1"/>
    <property type="molecule type" value="Genomic_DNA"/>
</dbReference>
<keyword evidence="2" id="KW-1185">Reference proteome</keyword>
<gene>
    <name evidence="1" type="ORF">GNZ18_07025</name>
</gene>
<evidence type="ECO:0000313" key="2">
    <source>
        <dbReference type="Proteomes" id="UP000432015"/>
    </source>
</evidence>
<protein>
    <submittedName>
        <fullName evidence="1">Uncharacterized protein</fullName>
    </submittedName>
</protein>
<reference evidence="1 2" key="1">
    <citation type="submission" date="2019-11" db="EMBL/GenBank/DDBJ databases">
        <authorList>
            <person name="Cao P."/>
        </authorList>
    </citation>
    <scope>NUCLEOTIDE SEQUENCE [LARGE SCALE GENOMIC DNA]</scope>
    <source>
        <strain evidence="1 2">NEAU-AAG5</strain>
    </source>
</reference>
<dbReference type="RefSeq" id="WP_156215370.1">
    <property type="nucleotide sequence ID" value="NZ_WOFH01000002.1"/>
</dbReference>
<proteinExistence type="predicted"/>
<dbReference type="Proteomes" id="UP000432015">
    <property type="component" value="Unassembled WGS sequence"/>
</dbReference>
<comment type="caution">
    <text evidence="1">The sequence shown here is derived from an EMBL/GenBank/DDBJ whole genome shotgun (WGS) entry which is preliminary data.</text>
</comment>
<accession>A0A7K1KVW7</accession>